<keyword evidence="1" id="KW-0175">Coiled coil</keyword>
<keyword evidence="3" id="KW-1185">Reference proteome</keyword>
<proteinExistence type="predicted"/>
<dbReference type="EMBL" id="JAPNOA010000024">
    <property type="protein sequence ID" value="MCY0965175.1"/>
    <property type="molecule type" value="Genomic_DNA"/>
</dbReference>
<dbReference type="RefSeq" id="WP_283173390.1">
    <property type="nucleotide sequence ID" value="NZ_JAPNOA010000024.1"/>
</dbReference>
<evidence type="ECO:0000313" key="2">
    <source>
        <dbReference type="EMBL" id="MCY0965175.1"/>
    </source>
</evidence>
<dbReference type="Proteomes" id="UP001150830">
    <property type="component" value="Unassembled WGS sequence"/>
</dbReference>
<evidence type="ECO:0000256" key="1">
    <source>
        <dbReference type="SAM" id="Coils"/>
    </source>
</evidence>
<gene>
    <name evidence="2" type="ORF">OUO13_08260</name>
</gene>
<reference evidence="2" key="1">
    <citation type="submission" date="2022-11" db="EMBL/GenBank/DDBJ databases">
        <title>Parathalassolutuus dongxingensis gen. nov., sp. nov., a novel member of family Oceanospirillaceae isolated from a coastal shrimp pond in Guangxi, China.</title>
        <authorList>
            <person name="Chen H."/>
        </authorList>
    </citation>
    <scope>NUCLEOTIDE SEQUENCE</scope>
    <source>
        <strain evidence="2">G-43</strain>
    </source>
</reference>
<sequence length="289" mass="32321">MTAQAYALVEYDGRIYCSERYEDSWESVKLQGSIGTRLSWSEALDELNNRIGSEKALADLALHLMVDDQSPATLLAISHKLESLNANKINLYPIRWMLASYWNGDAPDSDVINQILLEQVNNPGTGLVSTSLPNSSSGPDSVSKVAELEAYCKQLKTELAAQKRQLNTLQKDNESLKSRLVNLPLMLSDEVVNSYLACIFNNYWGNVSMDDHCIHTRQINRPLLVSPVTEPSIKVISSIATEIYRLPLDQRLALQGLCLSLIKTNGSLKTRHEFDFLLDDPKSQVMGDY</sequence>
<protein>
    <submittedName>
        <fullName evidence="2">Uncharacterized protein</fullName>
    </submittedName>
</protein>
<evidence type="ECO:0000313" key="3">
    <source>
        <dbReference type="Proteomes" id="UP001150830"/>
    </source>
</evidence>
<organism evidence="2 3">
    <name type="scientific">Parathalassolituus penaei</name>
    <dbReference type="NCBI Taxonomy" id="2997323"/>
    <lineage>
        <taxon>Bacteria</taxon>
        <taxon>Pseudomonadati</taxon>
        <taxon>Pseudomonadota</taxon>
        <taxon>Gammaproteobacteria</taxon>
        <taxon>Oceanospirillales</taxon>
        <taxon>Oceanospirillaceae</taxon>
        <taxon>Parathalassolituus</taxon>
    </lineage>
</organism>
<comment type="caution">
    <text evidence="2">The sequence shown here is derived from an EMBL/GenBank/DDBJ whole genome shotgun (WGS) entry which is preliminary data.</text>
</comment>
<dbReference type="AlphaFoldDB" id="A0A9X3EDG1"/>
<accession>A0A9X3EDG1</accession>
<feature type="coiled-coil region" evidence="1">
    <location>
        <begin position="145"/>
        <end position="179"/>
    </location>
</feature>
<name>A0A9X3EDG1_9GAMM</name>